<evidence type="ECO:0000256" key="14">
    <source>
        <dbReference type="PIRNR" id="PIRNR006135"/>
    </source>
</evidence>
<dbReference type="AlphaFoldDB" id="A0A368DPP6"/>
<evidence type="ECO:0000256" key="11">
    <source>
        <dbReference type="ARBA" id="ARBA00022777"/>
    </source>
</evidence>
<keyword evidence="11 14" id="KW-0418">Kinase</keyword>
<evidence type="ECO:0000256" key="3">
    <source>
        <dbReference type="ARBA" id="ARBA00001522"/>
    </source>
</evidence>
<dbReference type="InterPro" id="IPR003203">
    <property type="entry name" value="CobU/CobP"/>
</dbReference>
<comment type="pathway">
    <text evidence="5 14">Cofactor biosynthesis; adenosylcobalamin biosynthesis; adenosylcobalamin from cob(II)yrinate a,c-diamide: step 6/7.</text>
</comment>
<reference evidence="17 18" key="1">
    <citation type="journal article" date="2018" name="Microbiome">
        <title>Fine metagenomic profile of the Mediterranean stratified and mixed water columns revealed by assembly and recruitment.</title>
        <authorList>
            <person name="Haro-Moreno J.M."/>
            <person name="Lopez-Perez M."/>
            <person name="De La Torre J.R."/>
            <person name="Picazo A."/>
            <person name="Camacho A."/>
            <person name="Rodriguez-Valera F."/>
        </authorList>
    </citation>
    <scope>NUCLEOTIDE SEQUENCE [LARGE SCALE GENOMIC DNA]</scope>
    <source>
        <strain evidence="17">MED-G57</strain>
    </source>
</reference>
<comment type="similarity">
    <text evidence="7 14">Belongs to the CobU/CobP family.</text>
</comment>
<keyword evidence="12 14" id="KW-0067">ATP-binding</keyword>
<protein>
    <recommendedName>
        <fullName evidence="14">Bifunctional adenosylcobalamin biosynthesis protein</fullName>
        <ecNumber evidence="14">2.7.1.156</ecNumber>
        <ecNumber evidence="14">2.7.7.62</ecNumber>
    </recommendedName>
</protein>
<dbReference type="CDD" id="cd00544">
    <property type="entry name" value="CobU"/>
    <property type="match status" value="1"/>
</dbReference>
<name>A0A368DPP6_9PROT</name>
<dbReference type="PANTHER" id="PTHR34848">
    <property type="match status" value="1"/>
</dbReference>
<sequence length="174" mass="19733">MPSHLIIGGISSGKSLFAETLAKGIYDDNANAGLYYIATAPILDDEMINKIETHKKRRSKQWITIEEQIDIFEKIRLIPEKNQIILIECITTWLSNMLFHESNLSSNIQILIDFIKSSEENHVILVSNDLGDSVISENKEVRFFQQLNGQINQQIAEVSDNVHKVIAGINIKIK</sequence>
<keyword evidence="8 14" id="KW-0169">Cobalamin biosynthesis</keyword>
<evidence type="ECO:0000256" key="4">
    <source>
        <dbReference type="ARBA" id="ARBA00003889"/>
    </source>
</evidence>
<dbReference type="GO" id="GO:0009236">
    <property type="term" value="P:cobalamin biosynthetic process"/>
    <property type="evidence" value="ECO:0007669"/>
    <property type="project" value="UniProtKB-UniRule"/>
</dbReference>
<dbReference type="GO" id="GO:0043752">
    <property type="term" value="F:adenosylcobinamide kinase activity"/>
    <property type="evidence" value="ECO:0007669"/>
    <property type="project" value="UniProtKB-EC"/>
</dbReference>
<evidence type="ECO:0000256" key="10">
    <source>
        <dbReference type="ARBA" id="ARBA00022741"/>
    </source>
</evidence>
<comment type="caution">
    <text evidence="17">The sequence shown here is derived from an EMBL/GenBank/DDBJ whole genome shotgun (WGS) entry which is preliminary data.</text>
</comment>
<keyword evidence="10 14" id="KW-0547">Nucleotide-binding</keyword>
<comment type="catalytic activity">
    <reaction evidence="2 14">
        <text>adenosylcob(III)inamide phosphate + GTP + H(+) = adenosylcob(III)inamide-GDP + diphosphate</text>
        <dbReference type="Rhea" id="RHEA:22712"/>
        <dbReference type="ChEBI" id="CHEBI:15378"/>
        <dbReference type="ChEBI" id="CHEBI:33019"/>
        <dbReference type="ChEBI" id="CHEBI:37565"/>
        <dbReference type="ChEBI" id="CHEBI:58502"/>
        <dbReference type="ChEBI" id="CHEBI:60487"/>
        <dbReference type="EC" id="2.7.7.62"/>
    </reaction>
</comment>
<feature type="binding site" evidence="16">
    <location>
        <position position="88"/>
    </location>
    <ligand>
        <name>GTP</name>
        <dbReference type="ChEBI" id="CHEBI:37565"/>
    </ligand>
</feature>
<keyword evidence="9 14" id="KW-0808">Transferase</keyword>
<feature type="binding site" evidence="16">
    <location>
        <begin position="8"/>
        <end position="15"/>
    </location>
    <ligand>
        <name>GTP</name>
        <dbReference type="ChEBI" id="CHEBI:37565"/>
    </ligand>
</feature>
<evidence type="ECO:0000256" key="16">
    <source>
        <dbReference type="PIRSR" id="PIRSR006135-2"/>
    </source>
</evidence>
<dbReference type="GO" id="GO:0005524">
    <property type="term" value="F:ATP binding"/>
    <property type="evidence" value="ECO:0007669"/>
    <property type="project" value="UniProtKB-UniRule"/>
</dbReference>
<accession>A0A368DPP6</accession>
<dbReference type="UniPathway" id="UPA00148">
    <property type="reaction ID" value="UER00236"/>
</dbReference>
<feature type="binding site" evidence="16">
    <location>
        <begin position="38"/>
        <end position="40"/>
    </location>
    <ligand>
        <name>GTP</name>
        <dbReference type="ChEBI" id="CHEBI:37565"/>
    </ligand>
</feature>
<evidence type="ECO:0000256" key="9">
    <source>
        <dbReference type="ARBA" id="ARBA00022679"/>
    </source>
</evidence>
<evidence type="ECO:0000313" key="17">
    <source>
        <dbReference type="EMBL" id="RCL73253.1"/>
    </source>
</evidence>
<dbReference type="GO" id="GO:0005525">
    <property type="term" value="F:GTP binding"/>
    <property type="evidence" value="ECO:0007669"/>
    <property type="project" value="UniProtKB-UniRule"/>
</dbReference>
<evidence type="ECO:0000256" key="5">
    <source>
        <dbReference type="ARBA" id="ARBA00004692"/>
    </source>
</evidence>
<evidence type="ECO:0000256" key="2">
    <source>
        <dbReference type="ARBA" id="ARBA00000711"/>
    </source>
</evidence>
<dbReference type="Proteomes" id="UP000253570">
    <property type="component" value="Unassembled WGS sequence"/>
</dbReference>
<feature type="binding site" evidence="16">
    <location>
        <begin position="55"/>
        <end position="58"/>
    </location>
    <ligand>
        <name>GTP</name>
        <dbReference type="ChEBI" id="CHEBI:37565"/>
    </ligand>
</feature>
<keyword evidence="17" id="KW-0548">Nucleotidyltransferase</keyword>
<comment type="catalytic activity">
    <reaction evidence="1 14">
        <text>adenosylcob(III)inamide + ATP = adenosylcob(III)inamide phosphate + ADP + H(+)</text>
        <dbReference type="Rhea" id="RHEA:15769"/>
        <dbReference type="ChEBI" id="CHEBI:2480"/>
        <dbReference type="ChEBI" id="CHEBI:15378"/>
        <dbReference type="ChEBI" id="CHEBI:30616"/>
        <dbReference type="ChEBI" id="CHEBI:58502"/>
        <dbReference type="ChEBI" id="CHEBI:456216"/>
        <dbReference type="EC" id="2.7.1.156"/>
    </reaction>
</comment>
<dbReference type="InterPro" id="IPR027417">
    <property type="entry name" value="P-loop_NTPase"/>
</dbReference>
<dbReference type="EC" id="2.7.1.156" evidence="14"/>
<dbReference type="PANTHER" id="PTHR34848:SF1">
    <property type="entry name" value="BIFUNCTIONAL ADENOSYLCOBALAMIN BIOSYNTHESIS PROTEIN COBU"/>
    <property type="match status" value="1"/>
</dbReference>
<evidence type="ECO:0000256" key="15">
    <source>
        <dbReference type="PIRSR" id="PIRSR006135-1"/>
    </source>
</evidence>
<dbReference type="GO" id="GO:0008820">
    <property type="term" value="F:cobinamide phosphate guanylyltransferase activity"/>
    <property type="evidence" value="ECO:0007669"/>
    <property type="project" value="UniProtKB-UniRule"/>
</dbReference>
<organism evidence="17 18">
    <name type="scientific">PS1 clade bacterium</name>
    <dbReference type="NCBI Taxonomy" id="2175152"/>
    <lineage>
        <taxon>Bacteria</taxon>
        <taxon>Pseudomonadati</taxon>
        <taxon>Pseudomonadota</taxon>
        <taxon>Alphaproteobacteria</taxon>
        <taxon>PS1 clade</taxon>
    </lineage>
</organism>
<feature type="binding site" evidence="16">
    <location>
        <position position="66"/>
    </location>
    <ligand>
        <name>GTP</name>
        <dbReference type="ChEBI" id="CHEBI:37565"/>
    </ligand>
</feature>
<gene>
    <name evidence="17" type="ORF">DBW71_03950</name>
</gene>
<dbReference type="EMBL" id="QOQD01000008">
    <property type="protein sequence ID" value="RCL73253.1"/>
    <property type="molecule type" value="Genomic_DNA"/>
</dbReference>
<feature type="active site" description="GMP-histidine intermediate" evidence="15">
    <location>
        <position position="54"/>
    </location>
</feature>
<dbReference type="PIRSF" id="PIRSF006135">
    <property type="entry name" value="CobU"/>
    <property type="match status" value="1"/>
</dbReference>
<evidence type="ECO:0000256" key="6">
    <source>
        <dbReference type="ARBA" id="ARBA00005159"/>
    </source>
</evidence>
<comment type="pathway">
    <text evidence="6 14">Cofactor biosynthesis; adenosylcobalamin biosynthesis; adenosylcobalamin from cob(II)yrinate a,c-diamide: step 5/7.</text>
</comment>
<evidence type="ECO:0000313" key="18">
    <source>
        <dbReference type="Proteomes" id="UP000253570"/>
    </source>
</evidence>
<evidence type="ECO:0000256" key="12">
    <source>
        <dbReference type="ARBA" id="ARBA00022840"/>
    </source>
</evidence>
<keyword evidence="13 14" id="KW-0342">GTP-binding</keyword>
<evidence type="ECO:0000256" key="1">
    <source>
        <dbReference type="ARBA" id="ARBA00000312"/>
    </source>
</evidence>
<comment type="function">
    <text evidence="4 14">Catalyzes ATP-dependent phosphorylation of adenosylcobinamide and addition of GMP to adenosylcobinamide phosphate.</text>
</comment>
<proteinExistence type="inferred from homology"/>
<dbReference type="Pfam" id="PF02283">
    <property type="entry name" value="CobU"/>
    <property type="match status" value="1"/>
</dbReference>
<evidence type="ECO:0000256" key="8">
    <source>
        <dbReference type="ARBA" id="ARBA00022573"/>
    </source>
</evidence>
<dbReference type="EC" id="2.7.7.62" evidence="14"/>
<evidence type="ECO:0000256" key="13">
    <source>
        <dbReference type="ARBA" id="ARBA00023134"/>
    </source>
</evidence>
<dbReference type="SUPFAM" id="SSF52540">
    <property type="entry name" value="P-loop containing nucleoside triphosphate hydrolases"/>
    <property type="match status" value="1"/>
</dbReference>
<dbReference type="Gene3D" id="3.40.50.300">
    <property type="entry name" value="P-loop containing nucleotide triphosphate hydrolases"/>
    <property type="match status" value="1"/>
</dbReference>
<evidence type="ECO:0000256" key="7">
    <source>
        <dbReference type="ARBA" id="ARBA00007490"/>
    </source>
</evidence>
<comment type="catalytic activity">
    <reaction evidence="3">
        <text>adenosylcob(III)inamide + GTP = adenosylcob(III)inamide phosphate + GDP + H(+)</text>
        <dbReference type="Rhea" id="RHEA:15765"/>
        <dbReference type="ChEBI" id="CHEBI:2480"/>
        <dbReference type="ChEBI" id="CHEBI:15378"/>
        <dbReference type="ChEBI" id="CHEBI:37565"/>
        <dbReference type="ChEBI" id="CHEBI:58189"/>
        <dbReference type="ChEBI" id="CHEBI:58502"/>
        <dbReference type="EC" id="2.7.1.156"/>
    </reaction>
</comment>